<gene>
    <name evidence="4" type="ORF">DFP97_108266</name>
</gene>
<evidence type="ECO:0000313" key="5">
    <source>
        <dbReference type="Proteomes" id="UP000252415"/>
    </source>
</evidence>
<dbReference type="Gene3D" id="3.90.850.10">
    <property type="entry name" value="Fumarylacetoacetase-like, C-terminal domain"/>
    <property type="match status" value="1"/>
</dbReference>
<dbReference type="OrthoDB" id="9805307at2"/>
<keyword evidence="5" id="KW-1185">Reference proteome</keyword>
<dbReference type="GO" id="GO:0016853">
    <property type="term" value="F:isomerase activity"/>
    <property type="evidence" value="ECO:0007669"/>
    <property type="project" value="UniProtKB-ARBA"/>
</dbReference>
<evidence type="ECO:0000313" key="4">
    <source>
        <dbReference type="EMBL" id="RCW47642.1"/>
    </source>
</evidence>
<keyword evidence="2" id="KW-0479">Metal-binding</keyword>
<dbReference type="GO" id="GO:0046872">
    <property type="term" value="F:metal ion binding"/>
    <property type="evidence" value="ECO:0007669"/>
    <property type="project" value="UniProtKB-KW"/>
</dbReference>
<dbReference type="PANTHER" id="PTHR42796">
    <property type="entry name" value="FUMARYLACETOACETATE HYDROLASE DOMAIN-CONTAINING PROTEIN 2A-RELATED"/>
    <property type="match status" value="1"/>
</dbReference>
<sequence>MKLLQFKQNGKVRLGIKVDEGIIDVAAASEAWELNAPVSLEELIHGGAEWFAALEKVIAAAADKRGRPYVLDDLDIIYAPAVTSPQKIICVGLNYRKHAEETKSDIPTSPILFNKFANALSAHGDSIQLPHTSNEVDYEAELAIVMGKTAKNVDEAAALDYVFGYCCANDLSARNLQRRTSQWMLGKTCDGFAPLGPYIVTADEVGDPDKLSISCSVNGEQKQSSNTADMIFSCKSIISYISQHMTLVPGDIILTGTPEGVVVGKPKDQRVYLRDGDVVSVQIEKLGELVVTMVSSH</sequence>
<dbReference type="InterPro" id="IPR036663">
    <property type="entry name" value="Fumarylacetoacetase_C_sf"/>
</dbReference>
<proteinExistence type="inferred from homology"/>
<name>A0A368VZC2_9BACL</name>
<dbReference type="PANTHER" id="PTHR42796:SF4">
    <property type="entry name" value="FUMARYLACETOACETATE HYDROLASE DOMAIN-CONTAINING PROTEIN 2A"/>
    <property type="match status" value="1"/>
</dbReference>
<dbReference type="AlphaFoldDB" id="A0A368VZC2"/>
<dbReference type="SUPFAM" id="SSF56529">
    <property type="entry name" value="FAH"/>
    <property type="match status" value="1"/>
</dbReference>
<comment type="similarity">
    <text evidence="1">Belongs to the FAH family.</text>
</comment>
<dbReference type="Pfam" id="PF01557">
    <property type="entry name" value="FAA_hydrolase"/>
    <property type="match status" value="1"/>
</dbReference>
<organism evidence="4 5">
    <name type="scientific">Paenibacillus prosopidis</name>
    <dbReference type="NCBI Taxonomy" id="630520"/>
    <lineage>
        <taxon>Bacteria</taxon>
        <taxon>Bacillati</taxon>
        <taxon>Bacillota</taxon>
        <taxon>Bacilli</taxon>
        <taxon>Bacillales</taxon>
        <taxon>Paenibacillaceae</taxon>
        <taxon>Paenibacillus</taxon>
    </lineage>
</organism>
<evidence type="ECO:0000259" key="3">
    <source>
        <dbReference type="Pfam" id="PF01557"/>
    </source>
</evidence>
<dbReference type="InterPro" id="IPR051121">
    <property type="entry name" value="FAH"/>
</dbReference>
<dbReference type="GO" id="GO:0019752">
    <property type="term" value="P:carboxylic acid metabolic process"/>
    <property type="evidence" value="ECO:0007669"/>
    <property type="project" value="UniProtKB-ARBA"/>
</dbReference>
<evidence type="ECO:0000256" key="2">
    <source>
        <dbReference type="ARBA" id="ARBA00022723"/>
    </source>
</evidence>
<protein>
    <submittedName>
        <fullName evidence="4">2-keto-4-pentenoate hydratase/2-oxohepta-3-ene-1,7-dioic acid hydratase in catechol pathway</fullName>
    </submittedName>
</protein>
<reference evidence="4 5" key="1">
    <citation type="submission" date="2018-07" db="EMBL/GenBank/DDBJ databases">
        <title>Genomic Encyclopedia of Type Strains, Phase III (KMG-III): the genomes of soil and plant-associated and newly described type strains.</title>
        <authorList>
            <person name="Whitman W."/>
        </authorList>
    </citation>
    <scope>NUCLEOTIDE SEQUENCE [LARGE SCALE GENOMIC DNA]</scope>
    <source>
        <strain evidence="4 5">CECT 7506</strain>
    </source>
</reference>
<dbReference type="FunFam" id="3.90.850.10:FF:000002">
    <property type="entry name" value="2-hydroxyhepta-2,4-diene-1,7-dioate isomerase"/>
    <property type="match status" value="1"/>
</dbReference>
<comment type="caution">
    <text evidence="4">The sequence shown here is derived from an EMBL/GenBank/DDBJ whole genome shotgun (WGS) entry which is preliminary data.</text>
</comment>
<dbReference type="InterPro" id="IPR011234">
    <property type="entry name" value="Fumarylacetoacetase-like_C"/>
</dbReference>
<feature type="domain" description="Fumarylacetoacetase-like C-terminal" evidence="3">
    <location>
        <begin position="87"/>
        <end position="292"/>
    </location>
</feature>
<dbReference type="RefSeq" id="WP_114380982.1">
    <property type="nucleotide sequence ID" value="NZ_QPJD01000008.1"/>
</dbReference>
<evidence type="ECO:0000256" key="1">
    <source>
        <dbReference type="ARBA" id="ARBA00010211"/>
    </source>
</evidence>
<dbReference type="EMBL" id="QPJD01000008">
    <property type="protein sequence ID" value="RCW47642.1"/>
    <property type="molecule type" value="Genomic_DNA"/>
</dbReference>
<accession>A0A368VZC2</accession>
<dbReference type="Proteomes" id="UP000252415">
    <property type="component" value="Unassembled WGS sequence"/>
</dbReference>